<protein>
    <submittedName>
        <fullName evidence="2">Uncharacterized protein</fullName>
    </submittedName>
</protein>
<keyword evidence="1" id="KW-0472">Membrane</keyword>
<dbReference type="EMBL" id="JACJII010000001">
    <property type="protein sequence ID" value="MBA9003843.1"/>
    <property type="molecule type" value="Genomic_DNA"/>
</dbReference>
<feature type="transmembrane region" description="Helical" evidence="1">
    <location>
        <begin position="231"/>
        <end position="253"/>
    </location>
</feature>
<evidence type="ECO:0000313" key="2">
    <source>
        <dbReference type="EMBL" id="MBA9003843.1"/>
    </source>
</evidence>
<dbReference type="AlphaFoldDB" id="A0A7W3MXP5"/>
<dbReference type="Proteomes" id="UP000539313">
    <property type="component" value="Unassembled WGS sequence"/>
</dbReference>
<keyword evidence="3" id="KW-1185">Reference proteome</keyword>
<evidence type="ECO:0000256" key="1">
    <source>
        <dbReference type="SAM" id="Phobius"/>
    </source>
</evidence>
<feature type="transmembrane region" description="Helical" evidence="1">
    <location>
        <begin position="12"/>
        <end position="29"/>
    </location>
</feature>
<name>A0A7W3MXP5_9ACTN</name>
<proteinExistence type="predicted"/>
<evidence type="ECO:0000313" key="3">
    <source>
        <dbReference type="Proteomes" id="UP000539313"/>
    </source>
</evidence>
<comment type="caution">
    <text evidence="2">The sequence shown here is derived from an EMBL/GenBank/DDBJ whole genome shotgun (WGS) entry which is preliminary data.</text>
</comment>
<accession>A0A7W3MXP5</accession>
<keyword evidence="1" id="KW-1133">Transmembrane helix</keyword>
<organism evidence="2 3">
    <name type="scientific">Thermomonospora cellulosilytica</name>
    <dbReference type="NCBI Taxonomy" id="1411118"/>
    <lineage>
        <taxon>Bacteria</taxon>
        <taxon>Bacillati</taxon>
        <taxon>Actinomycetota</taxon>
        <taxon>Actinomycetes</taxon>
        <taxon>Streptosporangiales</taxon>
        <taxon>Thermomonosporaceae</taxon>
        <taxon>Thermomonospora</taxon>
    </lineage>
</organism>
<dbReference type="RefSeq" id="WP_182705496.1">
    <property type="nucleotide sequence ID" value="NZ_JACJII010000001.1"/>
</dbReference>
<gene>
    <name evidence="2" type="ORF">HNR21_002725</name>
</gene>
<reference evidence="2 3" key="1">
    <citation type="submission" date="2020-08" db="EMBL/GenBank/DDBJ databases">
        <title>Sequencing the genomes of 1000 actinobacteria strains.</title>
        <authorList>
            <person name="Klenk H.-P."/>
        </authorList>
    </citation>
    <scope>NUCLEOTIDE SEQUENCE [LARGE SCALE GENOMIC DNA]</scope>
    <source>
        <strain evidence="2 3">DSM 45823</strain>
    </source>
</reference>
<sequence length="259" mass="27357">MSQNSGKTAHIWVWTIVISLVIVGIVIAAESSDNDDDVVITGGGLFGSRGAEHLVERLNDATRTQRICYGWVIDTDTSWGYDEYTTPVRPANPAVPLPPSATDVPVPGDGETDVGSNLGTGLDPRDHPRQCPKWVVFTASYQYDILDEEWTSVVTDIDANLPVGLSDADLTRAGITRADLLGAQANARLADAVGALPMIVAEKGAAPPVPQTAASAPTSGDRATPPGIARYVWMAVGGTLIAVGLIWIVFAVVRSRRSA</sequence>
<keyword evidence="1" id="KW-0812">Transmembrane</keyword>